<name>Q6AS74_DESPS</name>
<sequence>MQIPAGEIGFDFDGVIANTASYFINLAKEKHNIHINLEDITNFDVEECLNMSKEMADDIFMEIMQDSMSTRLQPLAGAIQTLSKIAQKHSATIITARPIQRPVEIWLERHFSAEILPKINLVAMGDHDGKVRYARERGIKYFVDDRADTCLQFARENFTPLVFEQPWNRGRHSLTTVSNWQEIQDLVEI</sequence>
<dbReference type="PANTHER" id="PTHR35134:SF2">
    <property type="entry name" value="NUCLEOTIDASE YQFW-RELATED"/>
    <property type="match status" value="1"/>
</dbReference>
<evidence type="ECO:0000256" key="4">
    <source>
        <dbReference type="PIRSR" id="PIRSR610708-1"/>
    </source>
</evidence>
<protein>
    <recommendedName>
        <fullName evidence="3">Nucleotidase</fullName>
        <ecNumber evidence="3">3.1.3.-</ecNumber>
    </recommendedName>
</protein>
<evidence type="ECO:0000313" key="6">
    <source>
        <dbReference type="Proteomes" id="UP000000602"/>
    </source>
</evidence>
<dbReference type="SUPFAM" id="SSF56784">
    <property type="entry name" value="HAD-like"/>
    <property type="match status" value="1"/>
</dbReference>
<dbReference type="eggNOG" id="COG5663">
    <property type="taxonomic scope" value="Bacteria"/>
</dbReference>
<dbReference type="InterPro" id="IPR010708">
    <property type="entry name" value="5'(3')-deoxyribonucleotidase"/>
</dbReference>
<dbReference type="RefSeq" id="WP_011187317.1">
    <property type="nucleotide sequence ID" value="NC_006138.1"/>
</dbReference>
<keyword evidence="6" id="KW-1185">Reference proteome</keyword>
<dbReference type="InterPro" id="IPR052419">
    <property type="entry name" value="5_3-deoxyribonucleotidase-like"/>
</dbReference>
<dbReference type="STRING" id="177439.DP0072"/>
<dbReference type="InterPro" id="IPR036412">
    <property type="entry name" value="HAD-like_sf"/>
</dbReference>
<dbReference type="EMBL" id="CR522870">
    <property type="protein sequence ID" value="CAG34801.1"/>
    <property type="molecule type" value="Genomic_DNA"/>
</dbReference>
<gene>
    <name evidence="5" type="ordered locus">DP0072</name>
</gene>
<accession>Q6AS74</accession>
<reference evidence="6" key="1">
    <citation type="journal article" date="2004" name="Environ. Microbiol.">
        <title>The genome of Desulfotalea psychrophila, a sulfate-reducing bacterium from permanently cold Arctic sediments.</title>
        <authorList>
            <person name="Rabus R."/>
            <person name="Ruepp A."/>
            <person name="Frickey T."/>
            <person name="Rattei T."/>
            <person name="Fartmann B."/>
            <person name="Stark M."/>
            <person name="Bauer M."/>
            <person name="Zibat A."/>
            <person name="Lombardot T."/>
            <person name="Becker I."/>
            <person name="Amann J."/>
            <person name="Gellner K."/>
            <person name="Teeling H."/>
            <person name="Leuschner W.D."/>
            <person name="Gloeckner F.-O."/>
            <person name="Lupas A.N."/>
            <person name="Amann R."/>
            <person name="Klenk H.-P."/>
        </authorList>
    </citation>
    <scope>NUCLEOTIDE SEQUENCE [LARGE SCALE GENOMIC DNA]</scope>
    <source>
        <strain evidence="6">DSM 12343 / LSv54</strain>
    </source>
</reference>
<dbReference type="OrthoDB" id="5430662at2"/>
<dbReference type="GO" id="GO:0009264">
    <property type="term" value="P:deoxyribonucleotide catabolic process"/>
    <property type="evidence" value="ECO:0007669"/>
    <property type="project" value="InterPro"/>
</dbReference>
<dbReference type="Proteomes" id="UP000000602">
    <property type="component" value="Chromosome"/>
</dbReference>
<proteinExistence type="inferred from homology"/>
<dbReference type="KEGG" id="dps:DP0072"/>
<dbReference type="PIRSF" id="PIRSF021362">
    <property type="entry name" value="UCP021362_HAD"/>
    <property type="match status" value="1"/>
</dbReference>
<evidence type="ECO:0000256" key="1">
    <source>
        <dbReference type="ARBA" id="ARBA00009589"/>
    </source>
</evidence>
<dbReference type="InterPro" id="IPR009206">
    <property type="entry name" value="Nucleotidase_putative"/>
</dbReference>
<dbReference type="Pfam" id="PF06941">
    <property type="entry name" value="NT5C"/>
    <property type="match status" value="1"/>
</dbReference>
<feature type="active site" description="Nucleophile" evidence="4">
    <location>
        <position position="11"/>
    </location>
</feature>
<feature type="active site" description="Proton donor" evidence="4">
    <location>
        <position position="13"/>
    </location>
</feature>
<evidence type="ECO:0000256" key="3">
    <source>
        <dbReference type="PIRNR" id="PIRNR021362"/>
    </source>
</evidence>
<organism evidence="5 6">
    <name type="scientific">Desulfotalea psychrophila (strain LSv54 / DSM 12343)</name>
    <dbReference type="NCBI Taxonomy" id="177439"/>
    <lineage>
        <taxon>Bacteria</taxon>
        <taxon>Pseudomonadati</taxon>
        <taxon>Thermodesulfobacteriota</taxon>
        <taxon>Desulfobulbia</taxon>
        <taxon>Desulfobulbales</taxon>
        <taxon>Desulfocapsaceae</taxon>
        <taxon>Desulfotalea</taxon>
    </lineage>
</organism>
<keyword evidence="2 3" id="KW-0378">Hydrolase</keyword>
<dbReference type="EC" id="3.1.3.-" evidence="3"/>
<evidence type="ECO:0000256" key="2">
    <source>
        <dbReference type="ARBA" id="ARBA00022801"/>
    </source>
</evidence>
<evidence type="ECO:0000313" key="5">
    <source>
        <dbReference type="EMBL" id="CAG34801.1"/>
    </source>
</evidence>
<dbReference type="PANTHER" id="PTHR35134">
    <property type="entry name" value="NUCLEOTIDASE YQFW-RELATED"/>
    <property type="match status" value="1"/>
</dbReference>
<dbReference type="HOGENOM" id="CLU_1432446_0_0_7"/>
<dbReference type="Gene3D" id="3.40.50.1000">
    <property type="entry name" value="HAD superfamily/HAD-like"/>
    <property type="match status" value="1"/>
</dbReference>
<dbReference type="AlphaFoldDB" id="Q6AS74"/>
<comment type="similarity">
    <text evidence="1 3">Belongs to the 5'(3')-deoxyribonucleotidase family.</text>
</comment>
<dbReference type="InterPro" id="IPR023214">
    <property type="entry name" value="HAD_sf"/>
</dbReference>
<dbReference type="GO" id="GO:0008253">
    <property type="term" value="F:5'-nucleotidase activity"/>
    <property type="evidence" value="ECO:0007669"/>
    <property type="project" value="InterPro"/>
</dbReference>